<dbReference type="GO" id="GO:0043531">
    <property type="term" value="F:ADP binding"/>
    <property type="evidence" value="ECO:0007669"/>
    <property type="project" value="InterPro"/>
</dbReference>
<evidence type="ECO:0000256" key="2">
    <source>
        <dbReference type="ARBA" id="ARBA00022741"/>
    </source>
</evidence>
<keyword evidence="3" id="KW-0611">Plant defense</keyword>
<evidence type="ECO:0000313" key="8">
    <source>
        <dbReference type="EMBL" id="GAV67861.1"/>
    </source>
</evidence>
<sequence length="431" mass="48408">MADALVYAIMEQLVSITLKQAEKVRLVVGVDKQVEKLTSNLQAIQGVLEDVERQVNEASVAQWLGKLKDVSYEIDDVLDEWNTSILKLQIVGDDRVAKPKWKACCLWCNCICNRFNIHLGVGCYISKRLDDINNEKSNFNFNVSTSVEHVGEWNISASVIDKSEVSGSGKEVEKIVGMLLGKSSEGPPLHIISIIGMGGVGKTTVAQLVYNDQRVEAHFEKKIWVCVSDPFDEIRIAKAILEGLERSVPNLNELESLLQAIRDSVGGKKFLMVLDDVWTEKPTSFEQLKNSLKCGLPGSRILVTTRKEKVARIIGTTDMIPLKQLTDKECLSLFTRIAFFGRSEEECEYLKDISEEISSKCMGLPLAAKVLGGLLCDKTTRPEWESVLRSEVWELEEVSEDMFAPLLLSYYDLSAKMRRCFSYCAIFPKDY</sequence>
<dbReference type="InterPro" id="IPR027417">
    <property type="entry name" value="P-loop_NTPase"/>
</dbReference>
<dbReference type="Pfam" id="PF18052">
    <property type="entry name" value="Rx_N"/>
    <property type="match status" value="1"/>
</dbReference>
<comment type="caution">
    <text evidence="8">The sequence shown here is derived from an EMBL/GenBank/DDBJ whole genome shotgun (WGS) entry which is preliminary data.</text>
</comment>
<evidence type="ECO:0000259" key="6">
    <source>
        <dbReference type="Pfam" id="PF00931"/>
    </source>
</evidence>
<dbReference type="InterPro" id="IPR041118">
    <property type="entry name" value="Rx_N"/>
</dbReference>
<dbReference type="Gene3D" id="3.40.50.300">
    <property type="entry name" value="P-loop containing nucleotide triphosphate hydrolases"/>
    <property type="match status" value="1"/>
</dbReference>
<dbReference type="STRING" id="3775.A0A1Q3BIQ3"/>
<keyword evidence="9" id="KW-1185">Reference proteome</keyword>
<keyword evidence="5" id="KW-0175">Coiled coil</keyword>
<feature type="domain" description="Disease resistance N-terminal" evidence="7">
    <location>
        <begin position="9"/>
        <end position="89"/>
    </location>
</feature>
<accession>A0A1Q3BIQ3</accession>
<organism evidence="8 9">
    <name type="scientific">Cephalotus follicularis</name>
    <name type="common">Albany pitcher plant</name>
    <dbReference type="NCBI Taxonomy" id="3775"/>
    <lineage>
        <taxon>Eukaryota</taxon>
        <taxon>Viridiplantae</taxon>
        <taxon>Streptophyta</taxon>
        <taxon>Embryophyta</taxon>
        <taxon>Tracheophyta</taxon>
        <taxon>Spermatophyta</taxon>
        <taxon>Magnoliopsida</taxon>
        <taxon>eudicotyledons</taxon>
        <taxon>Gunneridae</taxon>
        <taxon>Pentapetalae</taxon>
        <taxon>rosids</taxon>
        <taxon>fabids</taxon>
        <taxon>Oxalidales</taxon>
        <taxon>Cephalotaceae</taxon>
        <taxon>Cephalotus</taxon>
    </lineage>
</organism>
<evidence type="ECO:0000259" key="7">
    <source>
        <dbReference type="Pfam" id="PF18052"/>
    </source>
</evidence>
<dbReference type="Proteomes" id="UP000187406">
    <property type="component" value="Unassembled WGS sequence"/>
</dbReference>
<proteinExistence type="predicted"/>
<keyword evidence="4" id="KW-0067">ATP-binding</keyword>
<dbReference type="PANTHER" id="PTHR36766:SF45">
    <property type="entry name" value="NB-ARC DOMAIN-CONTAINING PROTEIN"/>
    <property type="match status" value="1"/>
</dbReference>
<dbReference type="PANTHER" id="PTHR36766">
    <property type="entry name" value="PLANT BROAD-SPECTRUM MILDEW RESISTANCE PROTEIN RPW8"/>
    <property type="match status" value="1"/>
</dbReference>
<feature type="non-terminal residue" evidence="8">
    <location>
        <position position="431"/>
    </location>
</feature>
<dbReference type="SUPFAM" id="SSF52540">
    <property type="entry name" value="P-loop containing nucleoside triphosphate hydrolases"/>
    <property type="match status" value="1"/>
</dbReference>
<keyword evidence="1" id="KW-0677">Repeat</keyword>
<evidence type="ECO:0000256" key="5">
    <source>
        <dbReference type="SAM" id="Coils"/>
    </source>
</evidence>
<dbReference type="Pfam" id="PF00931">
    <property type="entry name" value="NB-ARC"/>
    <property type="match status" value="1"/>
</dbReference>
<dbReference type="InterPro" id="IPR042197">
    <property type="entry name" value="Apaf_helical"/>
</dbReference>
<reference evidence="9" key="1">
    <citation type="submission" date="2016-04" db="EMBL/GenBank/DDBJ databases">
        <title>Cephalotus genome sequencing.</title>
        <authorList>
            <person name="Fukushima K."/>
            <person name="Hasebe M."/>
            <person name="Fang X."/>
        </authorList>
    </citation>
    <scope>NUCLEOTIDE SEQUENCE [LARGE SCALE GENOMIC DNA]</scope>
    <source>
        <strain evidence="9">cv. St1</strain>
    </source>
</reference>
<dbReference type="OrthoDB" id="5279713at2759"/>
<dbReference type="InterPro" id="IPR002182">
    <property type="entry name" value="NB-ARC"/>
</dbReference>
<evidence type="ECO:0000256" key="4">
    <source>
        <dbReference type="ARBA" id="ARBA00022840"/>
    </source>
</evidence>
<dbReference type="GO" id="GO:0006952">
    <property type="term" value="P:defense response"/>
    <property type="evidence" value="ECO:0007669"/>
    <property type="project" value="UniProtKB-KW"/>
</dbReference>
<evidence type="ECO:0000313" key="9">
    <source>
        <dbReference type="Proteomes" id="UP000187406"/>
    </source>
</evidence>
<dbReference type="PRINTS" id="PR00364">
    <property type="entry name" value="DISEASERSIST"/>
</dbReference>
<dbReference type="InParanoid" id="A0A1Q3BIQ3"/>
<feature type="domain" description="NB-ARC" evidence="6">
    <location>
        <begin position="170"/>
        <end position="340"/>
    </location>
</feature>
<dbReference type="Gene3D" id="1.20.5.4130">
    <property type="match status" value="1"/>
</dbReference>
<keyword evidence="2" id="KW-0547">Nucleotide-binding</keyword>
<gene>
    <name evidence="8" type="ORF">CFOL_v3_11365</name>
</gene>
<name>A0A1Q3BIQ3_CEPFO</name>
<dbReference type="EMBL" id="BDDD01000589">
    <property type="protein sequence ID" value="GAV67861.1"/>
    <property type="molecule type" value="Genomic_DNA"/>
</dbReference>
<dbReference type="AlphaFoldDB" id="A0A1Q3BIQ3"/>
<protein>
    <submittedName>
        <fullName evidence="8">NB-ARC domain-containing protein</fullName>
    </submittedName>
</protein>
<evidence type="ECO:0000256" key="3">
    <source>
        <dbReference type="ARBA" id="ARBA00022821"/>
    </source>
</evidence>
<dbReference type="GO" id="GO:0005524">
    <property type="term" value="F:ATP binding"/>
    <property type="evidence" value="ECO:0007669"/>
    <property type="project" value="UniProtKB-KW"/>
</dbReference>
<dbReference type="Gene3D" id="1.10.8.430">
    <property type="entry name" value="Helical domain of apoptotic protease-activating factors"/>
    <property type="match status" value="1"/>
</dbReference>
<feature type="coiled-coil region" evidence="5">
    <location>
        <begin position="34"/>
        <end position="61"/>
    </location>
</feature>
<evidence type="ECO:0000256" key="1">
    <source>
        <dbReference type="ARBA" id="ARBA00022737"/>
    </source>
</evidence>